<sequence length="451" mass="50391">MLICDYWYMVNCSRSADDHTANLLIGQHKPFMEDSEKQSYYRTPRPDLLTQPTESELNIIYRKGQVQNQTDLNLVGINSDSDQNNGSSRVTDKRTYLLPSHWSTEYYKAEATTASSVNNNISSAIEVNHHISIPFDQARDTEARETIRPVLVPIPKAINFNSNNLDNAIKSKQSTTFPKVNFKSTRRLPFFPTKDELGTTESPVNGILDAPLGEKDIKQIVRVPHPDFNVNFNSLFKATTPVFPTKEELGTTESPLGDIIIPPNSGNQFSNQNIVVNFHSLFKATTPVFATKEELETTESPVNGIVNPPIPGNQNEMKKDETVVNFSSLFKATTPVFPTKEQLGTTESPIDGIYPPVSGDGNNRRTINDVIGQDVVVNFNSLFKATTPVFPTKNELGTTESPVDSILNPPYSDSEQKFEKLDSNKFKTKTKISSRLNNDKVLKELTKSTRL</sequence>
<gene>
    <name evidence="2" type="ORF">QE152_g26069</name>
</gene>
<keyword evidence="3" id="KW-1185">Reference proteome</keyword>
<dbReference type="AlphaFoldDB" id="A0AAW1JZP0"/>
<dbReference type="Proteomes" id="UP001458880">
    <property type="component" value="Unassembled WGS sequence"/>
</dbReference>
<reference evidence="2 3" key="1">
    <citation type="journal article" date="2024" name="BMC Genomics">
        <title>De novo assembly and annotation of Popillia japonica's genome with initial clues to its potential as an invasive pest.</title>
        <authorList>
            <person name="Cucini C."/>
            <person name="Boschi S."/>
            <person name="Funari R."/>
            <person name="Cardaioli E."/>
            <person name="Iannotti N."/>
            <person name="Marturano G."/>
            <person name="Paoli F."/>
            <person name="Bruttini M."/>
            <person name="Carapelli A."/>
            <person name="Frati F."/>
            <person name="Nardi F."/>
        </authorList>
    </citation>
    <scope>NUCLEOTIDE SEQUENCE [LARGE SCALE GENOMIC DNA]</scope>
    <source>
        <strain evidence="2">DMR45628</strain>
    </source>
</reference>
<organism evidence="2 3">
    <name type="scientific">Popillia japonica</name>
    <name type="common">Japanese beetle</name>
    <dbReference type="NCBI Taxonomy" id="7064"/>
    <lineage>
        <taxon>Eukaryota</taxon>
        <taxon>Metazoa</taxon>
        <taxon>Ecdysozoa</taxon>
        <taxon>Arthropoda</taxon>
        <taxon>Hexapoda</taxon>
        <taxon>Insecta</taxon>
        <taxon>Pterygota</taxon>
        <taxon>Neoptera</taxon>
        <taxon>Endopterygota</taxon>
        <taxon>Coleoptera</taxon>
        <taxon>Polyphaga</taxon>
        <taxon>Scarabaeiformia</taxon>
        <taxon>Scarabaeidae</taxon>
        <taxon>Rutelinae</taxon>
        <taxon>Popillia</taxon>
    </lineage>
</organism>
<feature type="region of interest" description="Disordered" evidence="1">
    <location>
        <begin position="341"/>
        <end position="361"/>
    </location>
</feature>
<evidence type="ECO:0000313" key="2">
    <source>
        <dbReference type="EMBL" id="KAK9710360.1"/>
    </source>
</evidence>
<accession>A0AAW1JZP0</accession>
<dbReference type="EMBL" id="JASPKY010000294">
    <property type="protein sequence ID" value="KAK9710360.1"/>
    <property type="molecule type" value="Genomic_DNA"/>
</dbReference>
<protein>
    <submittedName>
        <fullName evidence="2">Uncharacterized protein</fullName>
    </submittedName>
</protein>
<feature type="region of interest" description="Disordered" evidence="1">
    <location>
        <begin position="391"/>
        <end position="417"/>
    </location>
</feature>
<evidence type="ECO:0000313" key="3">
    <source>
        <dbReference type="Proteomes" id="UP001458880"/>
    </source>
</evidence>
<evidence type="ECO:0000256" key="1">
    <source>
        <dbReference type="SAM" id="MobiDB-lite"/>
    </source>
</evidence>
<name>A0AAW1JZP0_POPJA</name>
<proteinExistence type="predicted"/>
<comment type="caution">
    <text evidence="2">The sequence shown here is derived from an EMBL/GenBank/DDBJ whole genome shotgun (WGS) entry which is preliminary data.</text>
</comment>